<evidence type="ECO:0000313" key="1">
    <source>
        <dbReference type="EMBL" id="GHI43579.1"/>
    </source>
</evidence>
<comment type="caution">
    <text evidence="1">The sequence shown here is derived from an EMBL/GenBank/DDBJ whole genome shotgun (WGS) entry which is preliminary data.</text>
</comment>
<dbReference type="Proteomes" id="UP001050808">
    <property type="component" value="Unassembled WGS sequence"/>
</dbReference>
<accession>A0ABQ3R2B9</accession>
<name>A0ABQ3R2B9_9ACTN</name>
<gene>
    <name evidence="1" type="ORF">Sviol_79870</name>
</gene>
<organism evidence="1 2">
    <name type="scientific">Streptomyces violascens</name>
    <dbReference type="NCBI Taxonomy" id="67381"/>
    <lineage>
        <taxon>Bacteria</taxon>
        <taxon>Bacillati</taxon>
        <taxon>Actinomycetota</taxon>
        <taxon>Actinomycetes</taxon>
        <taxon>Kitasatosporales</taxon>
        <taxon>Streptomycetaceae</taxon>
        <taxon>Streptomyces</taxon>
    </lineage>
</organism>
<evidence type="ECO:0000313" key="2">
    <source>
        <dbReference type="Proteomes" id="UP001050808"/>
    </source>
</evidence>
<dbReference type="EMBL" id="BNDY01000021">
    <property type="protein sequence ID" value="GHI43579.1"/>
    <property type="molecule type" value="Genomic_DNA"/>
</dbReference>
<protein>
    <submittedName>
        <fullName evidence="1">Uncharacterized protein</fullName>
    </submittedName>
</protein>
<reference evidence="1" key="1">
    <citation type="submission" date="2024-05" db="EMBL/GenBank/DDBJ databases">
        <title>Whole genome shotgun sequence of Streptomyces violascens NBRC 12920.</title>
        <authorList>
            <person name="Komaki H."/>
            <person name="Tamura T."/>
        </authorList>
    </citation>
    <scope>NUCLEOTIDE SEQUENCE</scope>
    <source>
        <strain evidence="1">NBRC 12920</strain>
    </source>
</reference>
<proteinExistence type="predicted"/>
<keyword evidence="2" id="KW-1185">Reference proteome</keyword>
<sequence length="65" mass="7113">MRGSQIRVAPGDGPVARGVDRVPALVRQLGIHVRSLLLVVRLGNGFTTYDTSNVHKVEPIPLKVW</sequence>